<dbReference type="SUPFAM" id="SSF55785">
    <property type="entry name" value="PYP-like sensor domain (PAS domain)"/>
    <property type="match status" value="1"/>
</dbReference>
<protein>
    <recommendedName>
        <fullName evidence="2">PAS domain-containing protein</fullName>
    </recommendedName>
</protein>
<organism evidence="1">
    <name type="scientific">bioreactor metagenome</name>
    <dbReference type="NCBI Taxonomy" id="1076179"/>
    <lineage>
        <taxon>unclassified sequences</taxon>
        <taxon>metagenomes</taxon>
        <taxon>ecological metagenomes</taxon>
    </lineage>
</organism>
<proteinExistence type="predicted"/>
<evidence type="ECO:0000313" key="1">
    <source>
        <dbReference type="EMBL" id="MPN17551.1"/>
    </source>
</evidence>
<dbReference type="AlphaFoldDB" id="A0A645FSX5"/>
<accession>A0A645FSX5</accession>
<comment type="caution">
    <text evidence="1">The sequence shown here is derived from an EMBL/GenBank/DDBJ whole genome shotgun (WGS) entry which is preliminary data.</text>
</comment>
<dbReference type="EMBL" id="VSSQ01064712">
    <property type="protein sequence ID" value="MPN17551.1"/>
    <property type="molecule type" value="Genomic_DNA"/>
</dbReference>
<dbReference type="InterPro" id="IPR035965">
    <property type="entry name" value="PAS-like_dom_sf"/>
</dbReference>
<evidence type="ECO:0008006" key="2">
    <source>
        <dbReference type="Google" id="ProtNLM"/>
    </source>
</evidence>
<sequence length="120" mass="14033">MAILNTLPVDITFVDKDDKVKYFSQSAERIFQRNRAILNRDVRHCHPPASAHIVDKIIDDFKSGRQSRAPFWINMGPKMIHIEYFALRNDKGEYLGTLEVSHNVTPYRELEGEQRILSYK</sequence>
<gene>
    <name evidence="1" type="ORF">SDC9_164905</name>
</gene>
<dbReference type="Gene3D" id="3.30.450.20">
    <property type="entry name" value="PAS domain"/>
    <property type="match status" value="1"/>
</dbReference>
<dbReference type="Pfam" id="PF13596">
    <property type="entry name" value="PAS_10"/>
    <property type="match status" value="1"/>
</dbReference>
<name>A0A645FSX5_9ZZZZ</name>
<reference evidence="1" key="1">
    <citation type="submission" date="2019-08" db="EMBL/GenBank/DDBJ databases">
        <authorList>
            <person name="Kucharzyk K."/>
            <person name="Murdoch R.W."/>
            <person name="Higgins S."/>
            <person name="Loffler F."/>
        </authorList>
    </citation>
    <scope>NUCLEOTIDE SEQUENCE</scope>
</reference>